<dbReference type="HOGENOM" id="CLU_2567627_0_0_10"/>
<name>B3EKG3_CHLPB</name>
<sequence length="81" mass="9102">MTNKDTLLLKAKQEAGDCPHDHKCLEGKQGHLCKVIAEYGEKVLFVQNTTQKNITAYCNSFADECLCTCPVRYCLFKESGQ</sequence>
<reference evidence="1" key="1">
    <citation type="submission" date="2008-06" db="EMBL/GenBank/DDBJ databases">
        <title>Complete sequence of Chlorobium phaeobacteroides BS1.</title>
        <authorList>
            <consortium name="US DOE Joint Genome Institute"/>
            <person name="Lucas S."/>
            <person name="Copeland A."/>
            <person name="Lapidus A."/>
            <person name="Glavina del Rio T."/>
            <person name="Dalin E."/>
            <person name="Tice H."/>
            <person name="Bruce D."/>
            <person name="Goodwin L."/>
            <person name="Pitluck S."/>
            <person name="Schmutz J."/>
            <person name="Larimer F."/>
            <person name="Land M."/>
            <person name="Hauser L."/>
            <person name="Kyrpides N."/>
            <person name="Ovchinnikova G."/>
            <person name="Li T."/>
            <person name="Liu Z."/>
            <person name="Zhao F."/>
            <person name="Overmann J."/>
            <person name="Bryant D.A."/>
            <person name="Richardson P."/>
        </authorList>
    </citation>
    <scope>NUCLEOTIDE SEQUENCE [LARGE SCALE GENOMIC DNA]</scope>
    <source>
        <strain evidence="1">BS1</strain>
    </source>
</reference>
<gene>
    <name evidence="1" type="ordered locus">Cphamn1_0166</name>
</gene>
<dbReference type="STRING" id="331678.Cphamn1_0166"/>
<protein>
    <submittedName>
        <fullName evidence="1">Uncharacterized protein</fullName>
    </submittedName>
</protein>
<proteinExistence type="predicted"/>
<dbReference type="EMBL" id="CP001101">
    <property type="protein sequence ID" value="ACE03141.1"/>
    <property type="molecule type" value="Genomic_DNA"/>
</dbReference>
<accession>B3EKG3</accession>
<dbReference type="KEGG" id="cpb:Cphamn1_0166"/>
<organism evidence="1">
    <name type="scientific">Chlorobium phaeobacteroides (strain BS1)</name>
    <dbReference type="NCBI Taxonomy" id="331678"/>
    <lineage>
        <taxon>Bacteria</taxon>
        <taxon>Pseudomonadati</taxon>
        <taxon>Chlorobiota</taxon>
        <taxon>Chlorobiia</taxon>
        <taxon>Chlorobiales</taxon>
        <taxon>Chlorobiaceae</taxon>
        <taxon>Chlorobium/Pelodictyon group</taxon>
        <taxon>Chlorobium</taxon>
    </lineage>
</organism>
<dbReference type="AlphaFoldDB" id="B3EKG3"/>
<evidence type="ECO:0000313" key="1">
    <source>
        <dbReference type="EMBL" id="ACE03141.1"/>
    </source>
</evidence>